<keyword evidence="3" id="KW-1185">Reference proteome</keyword>
<organism evidence="2 3">
    <name type="scientific">Aquimarina rubra</name>
    <dbReference type="NCBI Taxonomy" id="1920033"/>
    <lineage>
        <taxon>Bacteria</taxon>
        <taxon>Pseudomonadati</taxon>
        <taxon>Bacteroidota</taxon>
        <taxon>Flavobacteriia</taxon>
        <taxon>Flavobacteriales</taxon>
        <taxon>Flavobacteriaceae</taxon>
        <taxon>Aquimarina</taxon>
    </lineage>
</organism>
<feature type="transmembrane region" description="Helical" evidence="1">
    <location>
        <begin position="148"/>
        <end position="167"/>
    </location>
</feature>
<accession>A0ABW5LA41</accession>
<sequence>MNIYYLMSMLVLIFNDTLIYLDFAKYFDLVAVTIIFFYSLCVVLLKNYITIADIQIKKLVTFPILISLVLISYLIFSISQLVLPNLIDSVVSFFMILIVLLIFVATCFFIYIIDKFQGNFRLFISASCCLFVSALLLINFFYYHTRVFTTLINVAEIAGLYFFLRFLMEAKPIDTEFENEKYF</sequence>
<name>A0ABW5LA41_9FLAO</name>
<dbReference type="EMBL" id="JBHULE010000004">
    <property type="protein sequence ID" value="MFD2561773.1"/>
    <property type="molecule type" value="Genomic_DNA"/>
</dbReference>
<proteinExistence type="predicted"/>
<dbReference type="Proteomes" id="UP001597319">
    <property type="component" value="Unassembled WGS sequence"/>
</dbReference>
<feature type="transmembrane region" description="Helical" evidence="1">
    <location>
        <begin position="29"/>
        <end position="48"/>
    </location>
</feature>
<evidence type="ECO:0000256" key="1">
    <source>
        <dbReference type="SAM" id="Phobius"/>
    </source>
</evidence>
<keyword evidence="1" id="KW-0812">Transmembrane</keyword>
<keyword evidence="1" id="KW-0472">Membrane</keyword>
<dbReference type="RefSeq" id="WP_378289784.1">
    <property type="nucleotide sequence ID" value="NZ_JBHULE010000004.1"/>
</dbReference>
<keyword evidence="1" id="KW-1133">Transmembrane helix</keyword>
<feature type="transmembrane region" description="Helical" evidence="1">
    <location>
        <begin position="89"/>
        <end position="113"/>
    </location>
</feature>
<protein>
    <submittedName>
        <fullName evidence="2">Uncharacterized protein</fullName>
    </submittedName>
</protein>
<feature type="transmembrane region" description="Helical" evidence="1">
    <location>
        <begin position="60"/>
        <end position="83"/>
    </location>
</feature>
<feature type="transmembrane region" description="Helical" evidence="1">
    <location>
        <begin position="120"/>
        <end position="142"/>
    </location>
</feature>
<comment type="caution">
    <text evidence="2">The sequence shown here is derived from an EMBL/GenBank/DDBJ whole genome shotgun (WGS) entry which is preliminary data.</text>
</comment>
<evidence type="ECO:0000313" key="3">
    <source>
        <dbReference type="Proteomes" id="UP001597319"/>
    </source>
</evidence>
<reference evidence="3" key="1">
    <citation type="journal article" date="2019" name="Int. J. Syst. Evol. Microbiol.">
        <title>The Global Catalogue of Microorganisms (GCM) 10K type strain sequencing project: providing services to taxonomists for standard genome sequencing and annotation.</title>
        <authorList>
            <consortium name="The Broad Institute Genomics Platform"/>
            <consortium name="The Broad Institute Genome Sequencing Center for Infectious Disease"/>
            <person name="Wu L."/>
            <person name="Ma J."/>
        </authorList>
    </citation>
    <scope>NUCLEOTIDE SEQUENCE [LARGE SCALE GENOMIC DNA]</scope>
    <source>
        <strain evidence="3">KCTC 52274</strain>
    </source>
</reference>
<evidence type="ECO:0000313" key="2">
    <source>
        <dbReference type="EMBL" id="MFD2561773.1"/>
    </source>
</evidence>
<gene>
    <name evidence="2" type="ORF">ACFSR1_03760</name>
</gene>
<feature type="transmembrane region" description="Helical" evidence="1">
    <location>
        <begin position="5"/>
        <end position="23"/>
    </location>
</feature>